<comment type="similarity">
    <text evidence="1">Belongs to the universal ribosomal protein uL30 family.</text>
</comment>
<evidence type="ECO:0000313" key="4">
    <source>
        <dbReference type="Proteomes" id="UP000050795"/>
    </source>
</evidence>
<dbReference type="SUPFAM" id="SSF55129">
    <property type="entry name" value="Ribosomal protein L30p/L7e"/>
    <property type="match status" value="1"/>
</dbReference>
<evidence type="ECO:0008006" key="6">
    <source>
        <dbReference type="Google" id="ProtNLM"/>
    </source>
</evidence>
<evidence type="ECO:0000259" key="3">
    <source>
        <dbReference type="Pfam" id="PF08079"/>
    </source>
</evidence>
<reference evidence="5" key="2">
    <citation type="submission" date="2023-11" db="UniProtKB">
        <authorList>
            <consortium name="WormBaseParasite"/>
        </authorList>
    </citation>
    <scope>IDENTIFICATION</scope>
</reference>
<dbReference type="Gene3D" id="3.30.1390.20">
    <property type="entry name" value="Ribosomal protein L30, ferredoxin-like fold domain"/>
    <property type="match status" value="1"/>
</dbReference>
<dbReference type="PANTHER" id="PTHR11524:SF16">
    <property type="entry name" value="LARGE RIBOSOMAL SUBUNIT PROTEIN UL30"/>
    <property type="match status" value="1"/>
</dbReference>
<organism evidence="4 5">
    <name type="scientific">Trichobilharzia regenti</name>
    <name type="common">Nasal bird schistosome</name>
    <dbReference type="NCBI Taxonomy" id="157069"/>
    <lineage>
        <taxon>Eukaryota</taxon>
        <taxon>Metazoa</taxon>
        <taxon>Spiralia</taxon>
        <taxon>Lophotrochozoa</taxon>
        <taxon>Platyhelminthes</taxon>
        <taxon>Trematoda</taxon>
        <taxon>Digenea</taxon>
        <taxon>Strigeidida</taxon>
        <taxon>Schistosomatoidea</taxon>
        <taxon>Schistosomatidae</taxon>
        <taxon>Trichobilharzia</taxon>
    </lineage>
</organism>
<dbReference type="WBParaSite" id="TREG1_113710.1">
    <property type="protein sequence ID" value="TREG1_113710.1"/>
    <property type="gene ID" value="TREG1_113710"/>
</dbReference>
<accession>A0AA85IYF3</accession>
<dbReference type="Pfam" id="PF00327">
    <property type="entry name" value="Ribosomal_L30"/>
    <property type="match status" value="1"/>
</dbReference>
<dbReference type="InterPro" id="IPR039699">
    <property type="entry name" value="Ribosomal_uL30"/>
</dbReference>
<sequence length="137" mass="16237">MEASAKTGNTKAVAAAAKRPRKPECLRFKEKIRRRKLITSTRRKILQRLKYMKLKGLMKQRAEKYMHEYRRMQKKEVAMQRDAKKTGNFYVPAEPKLAFVVRLRGINGIHPQPRKILQLFRLRQINNGMFVRLNKVT</sequence>
<dbReference type="GO" id="GO:0022625">
    <property type="term" value="C:cytosolic large ribosomal subunit"/>
    <property type="evidence" value="ECO:0007669"/>
    <property type="project" value="TreeGrafter"/>
</dbReference>
<feature type="domain" description="Large ribosomal subunit protein uL30-like ferredoxin-like fold" evidence="2">
    <location>
        <begin position="98"/>
        <end position="135"/>
    </location>
</feature>
<protein>
    <recommendedName>
        <fullName evidence="6">60S ribosomal protein L7</fullName>
    </recommendedName>
</protein>
<dbReference type="InterPro" id="IPR016082">
    <property type="entry name" value="Ribosomal_uL30_ferredoxin-like"/>
</dbReference>
<dbReference type="GO" id="GO:0003723">
    <property type="term" value="F:RNA binding"/>
    <property type="evidence" value="ECO:0007669"/>
    <property type="project" value="TreeGrafter"/>
</dbReference>
<dbReference type="InterPro" id="IPR036919">
    <property type="entry name" value="Ribo_uL30_ferredoxin-like_sf"/>
</dbReference>
<evidence type="ECO:0000259" key="2">
    <source>
        <dbReference type="Pfam" id="PF00327"/>
    </source>
</evidence>
<dbReference type="GO" id="GO:0000463">
    <property type="term" value="P:maturation of LSU-rRNA from tricistronic rRNA transcript (SSU-rRNA, 5.8S rRNA, LSU-rRNA)"/>
    <property type="evidence" value="ECO:0007669"/>
    <property type="project" value="TreeGrafter"/>
</dbReference>
<dbReference type="Pfam" id="PF08079">
    <property type="entry name" value="Ribosomal_L30_N"/>
    <property type="match status" value="1"/>
</dbReference>
<feature type="domain" description="Large ribosomal subunit protein uL30 N-terminal eukaryotes" evidence="3">
    <location>
        <begin position="23"/>
        <end position="93"/>
    </location>
</feature>
<dbReference type="GO" id="GO:0003735">
    <property type="term" value="F:structural constituent of ribosome"/>
    <property type="evidence" value="ECO:0007669"/>
    <property type="project" value="TreeGrafter"/>
</dbReference>
<evidence type="ECO:0000256" key="1">
    <source>
        <dbReference type="ARBA" id="ARBA00007594"/>
    </source>
</evidence>
<reference evidence="4" key="1">
    <citation type="submission" date="2022-06" db="EMBL/GenBank/DDBJ databases">
        <authorList>
            <person name="Berger JAMES D."/>
            <person name="Berger JAMES D."/>
        </authorList>
    </citation>
    <scope>NUCLEOTIDE SEQUENCE [LARGE SCALE GENOMIC DNA]</scope>
</reference>
<name>A0AA85IYF3_TRIRE</name>
<dbReference type="AlphaFoldDB" id="A0AA85IYF3"/>
<dbReference type="Proteomes" id="UP000050795">
    <property type="component" value="Unassembled WGS sequence"/>
</dbReference>
<dbReference type="InterPro" id="IPR012988">
    <property type="entry name" value="Ribosomal_uL30_N_euk"/>
</dbReference>
<keyword evidence="4" id="KW-1185">Reference proteome</keyword>
<evidence type="ECO:0000313" key="5">
    <source>
        <dbReference type="WBParaSite" id="TREG1_113710.1"/>
    </source>
</evidence>
<dbReference type="PANTHER" id="PTHR11524">
    <property type="entry name" value="60S RIBOSOMAL PROTEIN L7"/>
    <property type="match status" value="1"/>
</dbReference>
<proteinExistence type="inferred from homology"/>